<feature type="repeat" description="WD" evidence="4">
    <location>
        <begin position="3445"/>
        <end position="3487"/>
    </location>
</feature>
<dbReference type="PROSITE" id="PS00028">
    <property type="entry name" value="ZINC_FINGER_C2H2_1"/>
    <property type="match status" value="2"/>
</dbReference>
<feature type="region of interest" description="Disordered" evidence="5">
    <location>
        <begin position="1612"/>
        <end position="1639"/>
    </location>
</feature>
<feature type="region of interest" description="Disordered" evidence="5">
    <location>
        <begin position="2266"/>
        <end position="2300"/>
    </location>
</feature>
<reference evidence="7" key="1">
    <citation type="submission" date="2022-01" db="EMBL/GenBank/DDBJ databases">
        <authorList>
            <person name="King R."/>
        </authorList>
    </citation>
    <scope>NUCLEOTIDE SEQUENCE</scope>
</reference>
<dbReference type="InterPro" id="IPR017956">
    <property type="entry name" value="AT_hook_DNA-bd_motif"/>
</dbReference>
<feature type="domain" description="C2H2-type" evidence="6">
    <location>
        <begin position="163"/>
        <end position="184"/>
    </location>
</feature>
<evidence type="ECO:0000256" key="4">
    <source>
        <dbReference type="PROSITE-ProRule" id="PRU00221"/>
    </source>
</evidence>
<feature type="region of interest" description="Disordered" evidence="5">
    <location>
        <begin position="2448"/>
        <end position="2480"/>
    </location>
</feature>
<sequence>MSSVTRLRAPHKIHVLSWALALERDGSVACHFKDCQFMALTLEEMGNHYPFCACENNKYPFVCETCSRRTDAMEKLLLHKLYSHSYRPTDEESCKIDDYLKTPVKKEITSVLRRSWEIFLEKKKYLKCLNRKCLFVTDSIASMEDHYLSSCKESFWSQLKYECEFCHGRLLNDFDLKLHINQAHDSKTYLIKNHVEPNSNLNRIQMWSEEIMLYKQGKCFIDGCQFVDNYVKILEKHYSNCDGTKKNFIICCACGSWLLNEARLNEHKRCFHKDLDDEDFKKLSRQYELESESHSSLILDDMSADDNYPLSGDIEVDSDRRTNDLKKYNGVINKASRKSSAVRLSPPVFPAKNTDSIDCTQVSDRSGIQYDSDIIKINEGSLDIIDIDTSVTKKVLNDGMKLNDQKKRRRSNPQYVTEKHCMKDNEKKNFPLFQKRNHENWPTPLQAFANEMMKENKNISTVPVQIKVDNKDWTVNVSTTVVSQSKSSSEFPRNREALFKSLKEESYRLLKLVSKKNSIRNDVRMVFDPNENRITPFHINFKKGDSNNDKSPDNLDMTKFLSSDVEDSDDGVSNSDMSECDGQDSIGSPGSPSNLEYSGAEVHNGAHKLIDGSIGVNNTALHLTLNQCDTNVEEIEDEMLCSNEQVPITCGQDAMNEIDPLNEFKNELNHDVLNEGPSQIVGFSKSHDHQNLNDFLEKEVNQNTLNGRTDILCLSDINHLGKEVKVKSELDQQVLPKKVIDEETGSVVHIEVFGIKENGRQAVIAKSEEGVETANQFESEYIIPDIDFVDSSGIKCSNERINVSDSFQADISNSSYDFESDTGVNVTEDEVSGMHSNDTSQDVSEEYAKPNEELVLLDNDLPTSSLQGTVSDVKGEKDPLSIDEFTGGVLFYDPETDYDNRDLYSSENNGSCSNENNIHLCDNENGISDNTQESNEENTDDFSLSNKWNWSNLKKYNSKTTQNDLTKMRHKPSKEDEKFIGFSDCTDSSSKYSDFVSACSKLGYYDDMVILNQHYEIIPPNKKGKSFLHSESLGHGLSKEVLTAAKGSEENGNAVLAKKKISEVKTSRTQEVILVKSEIITNHKSGNDSEAIFLGFKSNDNYTEFRRKSIEISRRLSEEFSDGKNKIDHNLITTAENISCFLVAENGKDNESSFEEDNVSKYKVSSNDKKLINQSLEQENSLILNKNSKLSKLTIDSMKVGDEEKNKSGSTESVPKKRGRPRKNQFKTTDIVSDTLNRKENTDSALEESNLSENDDKLVINQLPNHSDKEANQAALMVDTEDETENNIVLLKSPPSNLTNLVQCMNDGQANDTDDSCIEVKEMFHQSADEASLIPNGNPLTCTLDTGLNELDSKENSLESVLKKGDGCKINQSQLVVTSSSTDQLNANARLIEDNSDTAVKELKPLENEDTKIVNDLPISAGQGSTSISITNSDHEIVDENLQYKDQVEDTSQHFVDHVSLIPLENKENILSTPVISVSRKRGRPKKNHSETITSIPTIQCNGTLEVKEENTEDVESYQFENDDELVLHDPPESAVEKPISTTSNDINVSSKSSTSKLTTFTQCMNNTQGDSYSSYNDIKDLRHVSNQSSLSVPNESCFETKVNTLIASNESVPKKRGRPRKNPIHLIASTPTKPSSTVYLNGENSNTDKEEFNLFNNDESFIKSTAEEHNLTENSFVSENNKITIDSVTNEEPSSVLKQDLENRPEKKLKIETTLDAIPLKRKPGRPPKRLSSCFQNSNQLKKKSNDILDSSLAISVYGNESLFNLSASLESEKLSCSGQKNVCDKPGDLLLENGSILENPLKRKPGRPPKCLSLCLQGSKQPSQKSNSTFDSSLATSESENINLLNSSATLESESLSVSERKGVDKSNDLLLLEKKDILEIPLKRKPGRPPKRSSICFQGPNELQKEGCKNFSLVINESGSNSLILNSSATLGAGPVSFSEQNNVEDKPRDLVEMADILETSTKRKPGRPPKRSLEDKGEIDQGHKEINCVPAMKSERNKNGSLISNSFSKEDSSGINSQIEIETNLILDEHLQIEKNQPDKELTSISTHNEPGNVNVGVSEKQIEMNNKTFSDPTLKRKPDSPPKRLSVSANDQEFILDQKENDEIHNSCPLSNGVVEHNTFVLNSPISSDQFPLFCHAENEKINSEPQVDVTIKNRLILELPQKRKPGRPPKNSYLHSEEIKQGPIEGKYADNKDSTLDNNDSINNSLGSIFSNEAKEIVEYKLEDKLLMNQKDSLKPLLKRKPGRPPKCLSVCQQKTQCPIENKNSGVSTNDMDLDSLSNTEFSSPEGDNKNLEDGEKDSLELVIEKKDDQPPNPFCTRREEMEVCQTSNKNVSVKDNDSSTKNFLNLFSFKEDFSNVSKTKYAKHELEDDEKNIVEPPFKRKPGRPSKRSMSQQEIGKYPFGIINVENTLVKDMDRSLNSSLLNSSSNVDSLSDIAHAKEGINQLRDEEKNSFELPPKRKPGRPPKRLSIGHHEAEKCHIESKNIEDIPMSDNKTSLNSCILNSNPNEDGLCNVTHSEDIKNNMVVEKKVSIETPLKRKPGRPPKHLSIGQQNINPAQNKNNLNQNVLIVTSSVTDYSEPPPKRKPGRPRKVSLEFKNIEENSRNNSVHNLDHTVVKIEDERLFIAENNSFTVFPSQDKNETPVESSQCLPKRKPGRPRKNSLPIGEESSDISKKSLESSVNSESTPKRRPGRPRKHSLETEVTTIPGRERLGAIASSTPFGNATTSSLSFNSFADLELLDDNDILEEEVSKKKRGRPKRVVKVVRPRLTHKGEMNYSETYYTTFNNGDSNLETSNIVPTHERSPNSDSSISRIINSEDGCDNNVNETDESLETNYLNDNDLTYKQMARIEKRKLLSGRVDSSTRLKNPNDKVKCALCGEVMNVIHYQKEHLLKHNFMSWLEGEEPLPLDDFDKMDTLLLRGKRANPNFVFRCEVCHQEKKSSKGLLSHRQFCGKSDEERVGMMVSCPYCGRLMMPVSLQPHIYQSHRTANDPPPPEESSDPGPGSVRKAAAKCLGKIASIIEENGLAKSEEDFNADGDEEFDEIEEISLLYIPVQKKKINKHLMNRWKHLARDKKELHCIVPSCTFKAMLIKDIVQHHRLCTADRSQGFSCIKCNYICKVEDEMREHVKSCNPPIMVSQSDNSEDEDHEKHVIIPYLKAAEQNSTGRHKAMFFKPALTWMNEIYKKYFTQEPLYPDLHLNIDLWKEMDPLTSQFYNPEKSNSMMVSFQNSTWESMHALEGKVIEGNQGIAYTGGPVWGLEWCPGEGPQYLAVSSHLSMEFNFQAGSTFTGPGLVQLWSLEDISNAKSDTLSTLQFCYGVCHNDRACWNMAWCPSGGRTDTRIGLLALATTSGSIPIYAMPNPECLQYQSTRFYKPEPVLKLELWSNERWQCSAISWSKIKPHNIIAAGFVNGMVAVWNLETKTKLERKNIMLYPFKVFQAHHSIITGVCLSPESDKYLATASYDKSFKYWDLIDTTAPHTVLKRGLFTSVDWLRHWMSVVTTYDNAYTMLQTTVSLSSVRGFVNPTTPLITSINSTAWSVAVNDWLNGAITSYDNGQVVLFLALRQTTYQHLDKRKFSKVILNSTLHNIEAKDGSVEPNSKQKEKEIHNNMPSNSYGDAIHKYGLSIKTDPVIGKFDKFQEKGSENVNDIYPLSSINRVAWNTNRNSFLYTAMGYQSGFLVVSKLSFNSKDINVIDESSKL</sequence>
<feature type="compositionally biased region" description="Polar residues" evidence="5">
    <location>
        <begin position="2003"/>
        <end position="2018"/>
    </location>
</feature>
<feature type="compositionally biased region" description="Low complexity" evidence="5">
    <location>
        <begin position="2812"/>
        <end position="2824"/>
    </location>
</feature>
<feature type="compositionally biased region" description="Basic and acidic residues" evidence="5">
    <location>
        <begin position="542"/>
        <end position="553"/>
    </location>
</feature>
<evidence type="ECO:0000313" key="8">
    <source>
        <dbReference type="Proteomes" id="UP001152798"/>
    </source>
</evidence>
<dbReference type="SMART" id="SM00320">
    <property type="entry name" value="WD40"/>
    <property type="match status" value="2"/>
</dbReference>
<dbReference type="GO" id="GO:0006383">
    <property type="term" value="P:transcription by RNA polymerase III"/>
    <property type="evidence" value="ECO:0007669"/>
    <property type="project" value="TreeGrafter"/>
</dbReference>
<name>A0A9P0MFD8_NEZVI</name>
<feature type="compositionally biased region" description="Basic and acidic residues" evidence="5">
    <location>
        <begin position="2078"/>
        <end position="2087"/>
    </location>
</feature>
<dbReference type="PROSITE" id="PS50294">
    <property type="entry name" value="WD_REPEATS_REGION"/>
    <property type="match status" value="1"/>
</dbReference>
<evidence type="ECO:0000256" key="2">
    <source>
        <dbReference type="ARBA" id="ARBA00023163"/>
    </source>
</evidence>
<feature type="compositionally biased region" description="Basic residues" evidence="5">
    <location>
        <begin position="2657"/>
        <end position="2666"/>
    </location>
</feature>
<evidence type="ECO:0000256" key="1">
    <source>
        <dbReference type="ARBA" id="ARBA00004123"/>
    </source>
</evidence>
<organism evidence="7 8">
    <name type="scientific">Nezara viridula</name>
    <name type="common">Southern green stink bug</name>
    <name type="synonym">Cimex viridulus</name>
    <dbReference type="NCBI Taxonomy" id="85310"/>
    <lineage>
        <taxon>Eukaryota</taxon>
        <taxon>Metazoa</taxon>
        <taxon>Ecdysozoa</taxon>
        <taxon>Arthropoda</taxon>
        <taxon>Hexapoda</taxon>
        <taxon>Insecta</taxon>
        <taxon>Pterygota</taxon>
        <taxon>Neoptera</taxon>
        <taxon>Paraneoptera</taxon>
        <taxon>Hemiptera</taxon>
        <taxon>Heteroptera</taxon>
        <taxon>Panheteroptera</taxon>
        <taxon>Pentatomomorpha</taxon>
        <taxon>Pentatomoidea</taxon>
        <taxon>Pentatomidae</taxon>
        <taxon>Pentatominae</taxon>
        <taxon>Nezara</taxon>
    </lineage>
</organism>
<dbReference type="InterPro" id="IPR013087">
    <property type="entry name" value="Znf_C2H2_type"/>
</dbReference>
<dbReference type="InterPro" id="IPR015943">
    <property type="entry name" value="WD40/YVTN_repeat-like_dom_sf"/>
</dbReference>
<feature type="compositionally biased region" description="Polar residues" evidence="5">
    <location>
        <begin position="1243"/>
        <end position="1252"/>
    </location>
</feature>
<feature type="compositionally biased region" description="Polar residues" evidence="5">
    <location>
        <begin position="1226"/>
        <end position="1235"/>
    </location>
</feature>
<dbReference type="InterPro" id="IPR052416">
    <property type="entry name" value="GTF3C_component"/>
</dbReference>
<feature type="compositionally biased region" description="Basic residues" evidence="5">
    <location>
        <begin position="1216"/>
        <end position="1225"/>
    </location>
</feature>
<feature type="compositionally biased region" description="Polar residues" evidence="5">
    <location>
        <begin position="2640"/>
        <end position="2655"/>
    </location>
</feature>
<accession>A0A9P0MFD8</accession>
<feature type="region of interest" description="Disordered" evidence="5">
    <location>
        <begin position="1201"/>
        <end position="1255"/>
    </location>
</feature>
<dbReference type="Gene3D" id="2.130.10.10">
    <property type="entry name" value="YVTN repeat-like/Quinoprotein amine dehydrogenase"/>
    <property type="match status" value="1"/>
</dbReference>
<evidence type="ECO:0000259" key="6">
    <source>
        <dbReference type="PROSITE" id="PS00028"/>
    </source>
</evidence>
<keyword evidence="2" id="KW-0804">Transcription</keyword>
<dbReference type="EMBL" id="OV725079">
    <property type="protein sequence ID" value="CAH1397013.1"/>
    <property type="molecule type" value="Genomic_DNA"/>
</dbReference>
<gene>
    <name evidence="7" type="ORF">NEZAVI_LOCUS6948</name>
</gene>
<dbReference type="InterPro" id="IPR036322">
    <property type="entry name" value="WD40_repeat_dom_sf"/>
</dbReference>
<feature type="compositionally biased region" description="Low complexity" evidence="5">
    <location>
        <begin position="2557"/>
        <end position="2569"/>
    </location>
</feature>
<dbReference type="InterPro" id="IPR001680">
    <property type="entry name" value="WD40_rpt"/>
</dbReference>
<dbReference type="SUPFAM" id="SSF50978">
    <property type="entry name" value="WD40 repeat-like"/>
    <property type="match status" value="1"/>
</dbReference>
<dbReference type="GO" id="GO:0000127">
    <property type="term" value="C:transcription factor TFIIIC complex"/>
    <property type="evidence" value="ECO:0007669"/>
    <property type="project" value="TreeGrafter"/>
</dbReference>
<feature type="compositionally biased region" description="Polar residues" evidence="5">
    <location>
        <begin position="1630"/>
        <end position="1639"/>
    </location>
</feature>
<dbReference type="SMART" id="SM00355">
    <property type="entry name" value="ZnF_C2H2"/>
    <property type="match status" value="7"/>
</dbReference>
<feature type="compositionally biased region" description="Basic residues" evidence="5">
    <location>
        <begin position="2464"/>
        <end position="2476"/>
    </location>
</feature>
<feature type="domain" description="C2H2-type" evidence="6">
    <location>
        <begin position="251"/>
        <end position="272"/>
    </location>
</feature>
<dbReference type="Proteomes" id="UP001152798">
    <property type="component" value="Chromosome 3"/>
</dbReference>
<feature type="region of interest" description="Disordered" evidence="5">
    <location>
        <begin position="1961"/>
        <end position="2018"/>
    </location>
</feature>
<evidence type="ECO:0000256" key="3">
    <source>
        <dbReference type="ARBA" id="ARBA00023242"/>
    </source>
</evidence>
<dbReference type="PANTHER" id="PTHR15052:SF2">
    <property type="entry name" value="GENERAL TRANSCRIPTION FACTOR 3C POLYPEPTIDE 2"/>
    <property type="match status" value="1"/>
</dbReference>
<dbReference type="GO" id="GO:0005634">
    <property type="term" value="C:nucleus"/>
    <property type="evidence" value="ECO:0007669"/>
    <property type="project" value="UniProtKB-SubCell"/>
</dbReference>
<keyword evidence="8" id="KW-1185">Reference proteome</keyword>
<feature type="compositionally biased region" description="Polar residues" evidence="5">
    <location>
        <begin position="2266"/>
        <end position="2289"/>
    </location>
</feature>
<feature type="region of interest" description="Disordered" evidence="5">
    <location>
        <begin position="923"/>
        <end position="942"/>
    </location>
</feature>
<keyword evidence="3" id="KW-0539">Nucleus</keyword>
<comment type="subcellular location">
    <subcellularLocation>
        <location evidence="1">Nucleus</location>
    </subcellularLocation>
</comment>
<dbReference type="OrthoDB" id="4703at2759"/>
<feature type="region of interest" description="Disordered" evidence="5">
    <location>
        <begin position="2640"/>
        <end position="2708"/>
    </location>
</feature>
<proteinExistence type="predicted"/>
<feature type="compositionally biased region" description="Basic and acidic residues" evidence="5">
    <location>
        <begin position="2448"/>
        <end position="2458"/>
    </location>
</feature>
<keyword evidence="4" id="KW-0853">WD repeat</keyword>
<dbReference type="GO" id="GO:0003677">
    <property type="term" value="F:DNA binding"/>
    <property type="evidence" value="ECO:0007669"/>
    <property type="project" value="InterPro"/>
</dbReference>
<feature type="region of interest" description="Disordered" evidence="5">
    <location>
        <begin position="538"/>
        <end position="598"/>
    </location>
</feature>
<dbReference type="PANTHER" id="PTHR15052">
    <property type="entry name" value="RNA POLYMERASE III TRANSCRIPTION INITIATION FACTOR COMPLEX SUBUNIT"/>
    <property type="match status" value="1"/>
</dbReference>
<feature type="region of interest" description="Disordered" evidence="5">
    <location>
        <begin position="2804"/>
        <end position="2829"/>
    </location>
</feature>
<feature type="region of interest" description="Disordered" evidence="5">
    <location>
        <begin position="2542"/>
        <end position="2569"/>
    </location>
</feature>
<dbReference type="PROSITE" id="PS50082">
    <property type="entry name" value="WD_REPEATS_2"/>
    <property type="match status" value="1"/>
</dbReference>
<evidence type="ECO:0000313" key="7">
    <source>
        <dbReference type="EMBL" id="CAH1397013.1"/>
    </source>
</evidence>
<feature type="compositionally biased region" description="Basic residues" evidence="5">
    <location>
        <begin position="1615"/>
        <end position="1624"/>
    </location>
</feature>
<dbReference type="SMART" id="SM00384">
    <property type="entry name" value="AT_hook"/>
    <property type="match status" value="16"/>
</dbReference>
<protein>
    <recommendedName>
        <fullName evidence="6">C2H2-type domain-containing protein</fullName>
    </recommendedName>
</protein>
<feature type="region of interest" description="Disordered" evidence="5">
    <location>
        <begin position="2068"/>
        <end position="2092"/>
    </location>
</feature>
<feature type="compositionally biased region" description="Basic and acidic residues" evidence="5">
    <location>
        <begin position="1975"/>
        <end position="1990"/>
    </location>
</feature>
<evidence type="ECO:0000256" key="5">
    <source>
        <dbReference type="SAM" id="MobiDB-lite"/>
    </source>
</evidence>
<feature type="region of interest" description="Disordered" evidence="5">
    <location>
        <begin position="2992"/>
        <end position="3014"/>
    </location>
</feature>
<feature type="compositionally biased region" description="Polar residues" evidence="5">
    <location>
        <begin position="585"/>
        <end position="596"/>
    </location>
</feature>